<dbReference type="AlphaFoldDB" id="A0A547Q9R7"/>
<name>A0A547Q9R7_9RHOB</name>
<dbReference type="PROSITE" id="PS51257">
    <property type="entry name" value="PROKAR_LIPOPROTEIN"/>
    <property type="match status" value="1"/>
</dbReference>
<feature type="region of interest" description="Disordered" evidence="1">
    <location>
        <begin position="23"/>
        <end position="42"/>
    </location>
</feature>
<evidence type="ECO:0000256" key="1">
    <source>
        <dbReference type="SAM" id="MobiDB-lite"/>
    </source>
</evidence>
<dbReference type="EMBL" id="VFSV01000003">
    <property type="protein sequence ID" value="TRD23100.1"/>
    <property type="molecule type" value="Genomic_DNA"/>
</dbReference>
<dbReference type="Gene3D" id="1.25.40.10">
    <property type="entry name" value="Tetratricopeptide repeat domain"/>
    <property type="match status" value="1"/>
</dbReference>
<gene>
    <name evidence="3" type="ORF">FEV53_02750</name>
</gene>
<evidence type="ECO:0000313" key="3">
    <source>
        <dbReference type="EMBL" id="TRD23100.1"/>
    </source>
</evidence>
<protein>
    <submittedName>
        <fullName evidence="3">DUF2927 domain-containing protein</fullName>
    </submittedName>
</protein>
<evidence type="ECO:0000256" key="2">
    <source>
        <dbReference type="SAM" id="SignalP"/>
    </source>
</evidence>
<organism evidence="3 4">
    <name type="scientific">Palleronia caenipelagi</name>
    <dbReference type="NCBI Taxonomy" id="2489174"/>
    <lineage>
        <taxon>Bacteria</taxon>
        <taxon>Pseudomonadati</taxon>
        <taxon>Pseudomonadota</taxon>
        <taxon>Alphaproteobacteria</taxon>
        <taxon>Rhodobacterales</taxon>
        <taxon>Roseobacteraceae</taxon>
        <taxon>Palleronia</taxon>
    </lineage>
</organism>
<proteinExistence type="predicted"/>
<accession>A0A547Q9R7</accession>
<dbReference type="Proteomes" id="UP000318590">
    <property type="component" value="Unassembled WGS sequence"/>
</dbReference>
<dbReference type="Pfam" id="PF11150">
    <property type="entry name" value="DUF2927"/>
    <property type="match status" value="1"/>
</dbReference>
<evidence type="ECO:0000313" key="4">
    <source>
        <dbReference type="Proteomes" id="UP000318590"/>
    </source>
</evidence>
<reference evidence="3 4" key="1">
    <citation type="submission" date="2019-06" db="EMBL/GenBank/DDBJ databases">
        <title>Paenimaribius caenipelagi gen. nov., sp. nov., isolated from a tidal flat.</title>
        <authorList>
            <person name="Yoon J.-H."/>
        </authorList>
    </citation>
    <scope>NUCLEOTIDE SEQUENCE [LARGE SCALE GENOMIC DNA]</scope>
    <source>
        <strain evidence="3 4">JBTF-M29</strain>
    </source>
</reference>
<dbReference type="OrthoDB" id="7823193at2"/>
<feature type="signal peptide" evidence="2">
    <location>
        <begin position="1"/>
        <end position="18"/>
    </location>
</feature>
<comment type="caution">
    <text evidence="3">The sequence shown here is derived from an EMBL/GenBank/DDBJ whole genome shotgun (WGS) entry which is preliminary data.</text>
</comment>
<keyword evidence="4" id="KW-1185">Reference proteome</keyword>
<feature type="chain" id="PRO_5022096335" evidence="2">
    <location>
        <begin position="19"/>
        <end position="457"/>
    </location>
</feature>
<dbReference type="InterPro" id="IPR021323">
    <property type="entry name" value="DUF2927"/>
</dbReference>
<sequence>MFVSRVFLTGLFLLAACAAPEVPPPAAPGPAPNTRASAEPLPPMRRFPVRRAAPPQRANADMAADFLDLFFQLESGRNLPAFTRFEGPISVRVVGPTSPTLERDLTDLLTRLRREAGISITRVPAAQAASITVQVIPSRALQNAVPQAACFVVPRVQSWTEFEAARSGNRLDWATLPRRDRVTVFLPGDVAPQDQRDCLHEEMAQALGPLNDLFRLTDSVFNDDNFVNVLTGFDMLVLRATYAPELRSGMGRDDVAARLPALLSRLNPVGDTIQSKQRAATDPDWINQIQRALSLSGRQSPRVRAARRAITIARRNGWADNRLAFSHFALGRVVLNEDPEAALESFLRAGRIYGADPLTRLHAAHVALQMTAFALSAGVPEDAVRLVDAHAPAARMGENASLLASLLLLKAEALRELGRDTEARTIRREALGYARYGFGDADIVRRHAEEIATIPPS</sequence>
<keyword evidence="2" id="KW-0732">Signal</keyword>
<dbReference type="InterPro" id="IPR011990">
    <property type="entry name" value="TPR-like_helical_dom_sf"/>
</dbReference>